<dbReference type="KEGG" id="cps:CPS_3438"/>
<evidence type="ECO:0000313" key="2">
    <source>
        <dbReference type="Proteomes" id="UP000000547"/>
    </source>
</evidence>
<dbReference type="HOGENOM" id="CLU_2583681_0_0_6"/>
<dbReference type="AlphaFoldDB" id="Q47YK7"/>
<dbReference type="Proteomes" id="UP000000547">
    <property type="component" value="Chromosome"/>
</dbReference>
<name>Q47YK7_COLP3</name>
<sequence length="80" mass="8862">MKTIILVALSTLLFACSNTDKQSEDGQLTAAQKSSGYECKSIKVTGTRISKKICNTAAERQYSKEHADEFARKMKDDITN</sequence>
<dbReference type="EMBL" id="CP000083">
    <property type="protein sequence ID" value="AAZ27908.1"/>
    <property type="molecule type" value="Genomic_DNA"/>
</dbReference>
<organism evidence="1 2">
    <name type="scientific">Colwellia psychrerythraea (strain 34H / ATCC BAA-681)</name>
    <name type="common">Vibrio psychroerythus</name>
    <dbReference type="NCBI Taxonomy" id="167879"/>
    <lineage>
        <taxon>Bacteria</taxon>
        <taxon>Pseudomonadati</taxon>
        <taxon>Pseudomonadota</taxon>
        <taxon>Gammaproteobacteria</taxon>
        <taxon>Alteromonadales</taxon>
        <taxon>Colwelliaceae</taxon>
        <taxon>Colwellia</taxon>
    </lineage>
</organism>
<accession>Q47YK7</accession>
<keyword evidence="1" id="KW-0449">Lipoprotein</keyword>
<dbReference type="PROSITE" id="PS51257">
    <property type="entry name" value="PROKAR_LIPOPROTEIN"/>
    <property type="match status" value="1"/>
</dbReference>
<proteinExistence type="predicted"/>
<reference evidence="1" key="1">
    <citation type="journal article" date="2005" name="Proc. Natl. Acad. Sci. U.S.A.">
        <title>The psychrophilic lifestyle as revealed by the genome sequence of Colwellia psychrerythraea 34H through genomic and proteomic analyses.</title>
        <authorList>
            <person name="Methe B.A."/>
            <person name="Nelson K.E."/>
            <person name="Deming J.W."/>
            <person name="Momen B."/>
            <person name="Melamud E."/>
            <person name="Zhang X."/>
            <person name="Moult J."/>
            <person name="Madupu R."/>
            <person name="Nelson W.C."/>
            <person name="Dodson R.J."/>
            <person name="Brinkac L.M."/>
            <person name="Daugherty S.C."/>
            <person name="Durkin A.S."/>
            <person name="DeBoy R.T."/>
            <person name="Kolonay J.F."/>
            <person name="Sullivan S.A."/>
            <person name="Zhou L."/>
            <person name="Davidsen T.M."/>
            <person name="Wu M."/>
            <person name="Huston A.L."/>
            <person name="Lewis M."/>
            <person name="Weaver B."/>
            <person name="Weidman J.F."/>
            <person name="Khouri H."/>
            <person name="Utterback T.R."/>
            <person name="Feldblyum T.V."/>
            <person name="Fraser C.M."/>
        </authorList>
    </citation>
    <scope>NUCLEOTIDE SEQUENCE [LARGE SCALE GENOMIC DNA]</scope>
    <source>
        <strain evidence="1">34H</strain>
    </source>
</reference>
<evidence type="ECO:0000313" key="1">
    <source>
        <dbReference type="EMBL" id="AAZ27908.1"/>
    </source>
</evidence>
<gene>
    <name evidence="1" type="ordered locus">CPS_3438</name>
</gene>
<dbReference type="RefSeq" id="WP_011044199.1">
    <property type="nucleotide sequence ID" value="NC_003910.7"/>
</dbReference>
<protein>
    <submittedName>
        <fullName evidence="1">Putative lipoprotein</fullName>
    </submittedName>
</protein>